<dbReference type="InterPro" id="IPR036388">
    <property type="entry name" value="WH-like_DNA-bd_sf"/>
</dbReference>
<dbReference type="Gene3D" id="1.10.10.10">
    <property type="entry name" value="Winged helix-like DNA-binding domain superfamily/Winged helix DNA-binding domain"/>
    <property type="match status" value="1"/>
</dbReference>
<gene>
    <name evidence="6" type="ORF">SAMN05660337_2627</name>
</gene>
<dbReference type="InterPro" id="IPR000847">
    <property type="entry name" value="LysR_HTH_N"/>
</dbReference>
<keyword evidence="3" id="KW-0238">DNA-binding</keyword>
<keyword evidence="4" id="KW-0804">Transcription</keyword>
<dbReference type="SUPFAM" id="SSF53850">
    <property type="entry name" value="Periplasmic binding protein-like II"/>
    <property type="match status" value="1"/>
</dbReference>
<evidence type="ECO:0000256" key="3">
    <source>
        <dbReference type="ARBA" id="ARBA00023125"/>
    </source>
</evidence>
<reference evidence="7" key="1">
    <citation type="submission" date="2016-10" db="EMBL/GenBank/DDBJ databases">
        <authorList>
            <person name="Varghese N."/>
            <person name="Submissions S."/>
        </authorList>
    </citation>
    <scope>NUCLEOTIDE SEQUENCE [LARGE SCALE GENOMIC DNA]</scope>
    <source>
        <strain evidence="7">DSM 16995</strain>
    </source>
</reference>
<accession>A0A1G9J3B8</accession>
<dbReference type="AlphaFoldDB" id="A0A1G9J3B8"/>
<organism evidence="6 7">
    <name type="scientific">Maridesulfovibrio ferrireducens</name>
    <dbReference type="NCBI Taxonomy" id="246191"/>
    <lineage>
        <taxon>Bacteria</taxon>
        <taxon>Pseudomonadati</taxon>
        <taxon>Thermodesulfobacteriota</taxon>
        <taxon>Desulfovibrionia</taxon>
        <taxon>Desulfovibrionales</taxon>
        <taxon>Desulfovibrionaceae</taxon>
        <taxon>Maridesulfovibrio</taxon>
    </lineage>
</organism>
<evidence type="ECO:0000313" key="7">
    <source>
        <dbReference type="Proteomes" id="UP000199053"/>
    </source>
</evidence>
<proteinExistence type="inferred from homology"/>
<dbReference type="PRINTS" id="PR00039">
    <property type="entry name" value="HTHLYSR"/>
</dbReference>
<dbReference type="GO" id="GO:0032993">
    <property type="term" value="C:protein-DNA complex"/>
    <property type="evidence" value="ECO:0007669"/>
    <property type="project" value="TreeGrafter"/>
</dbReference>
<dbReference type="Pfam" id="PF00126">
    <property type="entry name" value="HTH_1"/>
    <property type="match status" value="1"/>
</dbReference>
<evidence type="ECO:0000256" key="2">
    <source>
        <dbReference type="ARBA" id="ARBA00023015"/>
    </source>
</evidence>
<dbReference type="EMBL" id="FNGA01000004">
    <property type="protein sequence ID" value="SDL31990.1"/>
    <property type="molecule type" value="Genomic_DNA"/>
</dbReference>
<dbReference type="STRING" id="246191.SAMN05660337_2627"/>
<comment type="similarity">
    <text evidence="1">Belongs to the LysR transcriptional regulatory family.</text>
</comment>
<dbReference type="FunFam" id="1.10.10.10:FF:000001">
    <property type="entry name" value="LysR family transcriptional regulator"/>
    <property type="match status" value="1"/>
</dbReference>
<evidence type="ECO:0000313" key="6">
    <source>
        <dbReference type="EMBL" id="SDL31990.1"/>
    </source>
</evidence>
<dbReference type="RefSeq" id="WP_092161840.1">
    <property type="nucleotide sequence ID" value="NZ_FNGA01000004.1"/>
</dbReference>
<dbReference type="PANTHER" id="PTHR30346:SF0">
    <property type="entry name" value="HCA OPERON TRANSCRIPTIONAL ACTIVATOR HCAR"/>
    <property type="match status" value="1"/>
</dbReference>
<dbReference type="GO" id="GO:0003700">
    <property type="term" value="F:DNA-binding transcription factor activity"/>
    <property type="evidence" value="ECO:0007669"/>
    <property type="project" value="InterPro"/>
</dbReference>
<feature type="domain" description="HTH lysR-type" evidence="5">
    <location>
        <begin position="1"/>
        <end position="58"/>
    </location>
</feature>
<dbReference type="Pfam" id="PF03466">
    <property type="entry name" value="LysR_substrate"/>
    <property type="match status" value="1"/>
</dbReference>
<dbReference type="InterPro" id="IPR036390">
    <property type="entry name" value="WH_DNA-bd_sf"/>
</dbReference>
<dbReference type="PROSITE" id="PS50931">
    <property type="entry name" value="HTH_LYSR"/>
    <property type="match status" value="1"/>
</dbReference>
<protein>
    <submittedName>
        <fullName evidence="6">Transcriptional regulator, LysR family</fullName>
    </submittedName>
</protein>
<dbReference type="OrthoDB" id="5317428at2"/>
<dbReference type="CDD" id="cd08414">
    <property type="entry name" value="PBP2_LTTR_aromatics_like"/>
    <property type="match status" value="1"/>
</dbReference>
<evidence type="ECO:0000259" key="5">
    <source>
        <dbReference type="PROSITE" id="PS50931"/>
    </source>
</evidence>
<keyword evidence="2" id="KW-0805">Transcription regulation</keyword>
<evidence type="ECO:0000256" key="4">
    <source>
        <dbReference type="ARBA" id="ARBA00023163"/>
    </source>
</evidence>
<dbReference type="PANTHER" id="PTHR30346">
    <property type="entry name" value="TRANSCRIPTIONAL DUAL REGULATOR HCAR-RELATED"/>
    <property type="match status" value="1"/>
</dbReference>
<evidence type="ECO:0000256" key="1">
    <source>
        <dbReference type="ARBA" id="ARBA00009437"/>
    </source>
</evidence>
<sequence length="295" mass="33727">MRMRQLRYFEAVAEELHFGKAAERLHIQQPPLSRQIQSLEEELGTQLFNRTNRKVELTEAGKYFLDEAKEMLKNDSRARATLQAMGDGTAGKLHVGFVYLVLSSAFPDIVGRFIRKYPAIDVELHDETSYEQIEAVRDGSRHVGFVTLNLMDLQDLSHVVVQCTNPRAAIPTNHPLAQKEILTLEDLADFPYICSRESYCKMRVKEMEKLFLKAGLELKLGMKYRRKHTGTVFVAAGLGWTIINDGSERTMPQGVALRPIEADLPPFEVGMIWNPNRITPLIDNFLSFYKEQVRE</sequence>
<keyword evidence="7" id="KW-1185">Reference proteome</keyword>
<dbReference type="GO" id="GO:0003677">
    <property type="term" value="F:DNA binding"/>
    <property type="evidence" value="ECO:0007669"/>
    <property type="project" value="UniProtKB-KW"/>
</dbReference>
<dbReference type="SUPFAM" id="SSF46785">
    <property type="entry name" value="Winged helix' DNA-binding domain"/>
    <property type="match status" value="1"/>
</dbReference>
<name>A0A1G9J3B8_9BACT</name>
<dbReference type="Gene3D" id="3.40.190.10">
    <property type="entry name" value="Periplasmic binding protein-like II"/>
    <property type="match status" value="2"/>
</dbReference>
<dbReference type="InterPro" id="IPR005119">
    <property type="entry name" value="LysR_subst-bd"/>
</dbReference>
<dbReference type="Proteomes" id="UP000199053">
    <property type="component" value="Unassembled WGS sequence"/>
</dbReference>